<dbReference type="InterPro" id="IPR046690">
    <property type="entry name" value="DUF6560"/>
</dbReference>
<feature type="transmembrane region" description="Helical" evidence="1">
    <location>
        <begin position="44"/>
        <end position="65"/>
    </location>
</feature>
<protein>
    <submittedName>
        <fullName evidence="2">Uncharacterized protein</fullName>
    </submittedName>
</protein>
<proteinExistence type="predicted"/>
<name>K1REZ0_9ZZZZ</name>
<feature type="non-terminal residue" evidence="2">
    <location>
        <position position="122"/>
    </location>
</feature>
<keyword evidence="1" id="KW-1133">Transmembrane helix</keyword>
<keyword evidence="1" id="KW-0812">Transmembrane</keyword>
<organism evidence="2">
    <name type="scientific">human gut metagenome</name>
    <dbReference type="NCBI Taxonomy" id="408170"/>
    <lineage>
        <taxon>unclassified sequences</taxon>
        <taxon>metagenomes</taxon>
        <taxon>organismal metagenomes</taxon>
    </lineage>
</organism>
<evidence type="ECO:0000313" key="2">
    <source>
        <dbReference type="EMBL" id="EKC44158.1"/>
    </source>
</evidence>
<reference evidence="2" key="1">
    <citation type="journal article" date="2013" name="Environ. Microbiol.">
        <title>Microbiota from the distal guts of lean and obese adolescents exhibit partial functional redundancy besides clear differences in community structure.</title>
        <authorList>
            <person name="Ferrer M."/>
            <person name="Ruiz A."/>
            <person name="Lanza F."/>
            <person name="Haange S.B."/>
            <person name="Oberbach A."/>
            <person name="Till H."/>
            <person name="Bargiela R."/>
            <person name="Campoy C."/>
            <person name="Segura M.T."/>
            <person name="Richter M."/>
            <person name="von Bergen M."/>
            <person name="Seifert J."/>
            <person name="Suarez A."/>
        </authorList>
    </citation>
    <scope>NUCLEOTIDE SEQUENCE</scope>
</reference>
<gene>
    <name evidence="2" type="ORF">LEA_20784</name>
</gene>
<dbReference type="Pfam" id="PF20197">
    <property type="entry name" value="DUF6560"/>
    <property type="match status" value="1"/>
</dbReference>
<comment type="caution">
    <text evidence="2">The sequence shown here is derived from an EMBL/GenBank/DDBJ whole genome shotgun (WGS) entry which is preliminary data.</text>
</comment>
<dbReference type="EMBL" id="AJWY01014298">
    <property type="protein sequence ID" value="EKC44158.1"/>
    <property type="molecule type" value="Genomic_DNA"/>
</dbReference>
<dbReference type="AlphaFoldDB" id="K1REZ0"/>
<evidence type="ECO:0000256" key="1">
    <source>
        <dbReference type="SAM" id="Phobius"/>
    </source>
</evidence>
<keyword evidence="1" id="KW-0472">Membrane</keyword>
<sequence>MKYKSKNKIDYRTVINSREIAVIGLVCTLFSGVATVAAAISGAGMAACIVFGVFAVLGVILVLTVNQRVDYTDKDFTYRDMLRITHRYEYSQVKKIRYGGNLIITVGKRLILIDENAFNIDG</sequence>
<accession>K1REZ0</accession>
<feature type="transmembrane region" description="Helical" evidence="1">
    <location>
        <begin position="20"/>
        <end position="38"/>
    </location>
</feature>